<organism evidence="1 2">
    <name type="scientific">Arachis hypogaea</name>
    <name type="common">Peanut</name>
    <dbReference type="NCBI Taxonomy" id="3818"/>
    <lineage>
        <taxon>Eukaryota</taxon>
        <taxon>Viridiplantae</taxon>
        <taxon>Streptophyta</taxon>
        <taxon>Embryophyta</taxon>
        <taxon>Tracheophyta</taxon>
        <taxon>Spermatophyta</taxon>
        <taxon>Magnoliopsida</taxon>
        <taxon>eudicotyledons</taxon>
        <taxon>Gunneridae</taxon>
        <taxon>Pentapetalae</taxon>
        <taxon>rosids</taxon>
        <taxon>fabids</taxon>
        <taxon>Fabales</taxon>
        <taxon>Fabaceae</taxon>
        <taxon>Papilionoideae</taxon>
        <taxon>50 kb inversion clade</taxon>
        <taxon>dalbergioids sensu lato</taxon>
        <taxon>Dalbergieae</taxon>
        <taxon>Pterocarpus clade</taxon>
        <taxon>Arachis</taxon>
    </lineage>
</organism>
<sequence>MDGMHVCGLPTSKILGYMTGIIGKLAADPMLMAWYNLTEDGANNHKQTTIFGFRLVLDETIASYKWMLENLLEKNVMTNANEQMFRDLFSKWLYAKIEIVDFEHEWGKAANVFGFRDTCWAM</sequence>
<accession>A0A444ZKD4</accession>
<dbReference type="EMBL" id="SDMP01000014">
    <property type="protein sequence ID" value="RYR14636.1"/>
    <property type="molecule type" value="Genomic_DNA"/>
</dbReference>
<evidence type="ECO:0008006" key="3">
    <source>
        <dbReference type="Google" id="ProtNLM"/>
    </source>
</evidence>
<proteinExistence type="predicted"/>
<comment type="caution">
    <text evidence="1">The sequence shown here is derived from an EMBL/GenBank/DDBJ whole genome shotgun (WGS) entry which is preliminary data.</text>
</comment>
<protein>
    <recommendedName>
        <fullName evidence="3">Protein FAR1-RELATED SEQUENCE</fullName>
    </recommendedName>
</protein>
<dbReference type="Proteomes" id="UP000289738">
    <property type="component" value="Chromosome B04"/>
</dbReference>
<evidence type="ECO:0000313" key="1">
    <source>
        <dbReference type="EMBL" id="RYR14636.1"/>
    </source>
</evidence>
<reference evidence="1 2" key="1">
    <citation type="submission" date="2019-01" db="EMBL/GenBank/DDBJ databases">
        <title>Sequencing of cultivated peanut Arachis hypogaea provides insights into genome evolution and oil improvement.</title>
        <authorList>
            <person name="Chen X."/>
        </authorList>
    </citation>
    <scope>NUCLEOTIDE SEQUENCE [LARGE SCALE GENOMIC DNA]</scope>
    <source>
        <strain evidence="2">cv. Fuhuasheng</strain>
        <tissue evidence="1">Leaves</tissue>
    </source>
</reference>
<evidence type="ECO:0000313" key="2">
    <source>
        <dbReference type="Proteomes" id="UP000289738"/>
    </source>
</evidence>
<keyword evidence="2" id="KW-1185">Reference proteome</keyword>
<dbReference type="AlphaFoldDB" id="A0A444ZKD4"/>
<gene>
    <name evidence="1" type="ORF">Ahy_B04g071286</name>
</gene>
<name>A0A444ZKD4_ARAHY</name>